<reference evidence="2 3" key="1">
    <citation type="submission" date="2020-04" db="EMBL/GenBank/DDBJ databases">
        <title>Sequencing and Assembly of C. fimi.</title>
        <authorList>
            <person name="Ramsey A.R."/>
        </authorList>
    </citation>
    <scope>NUCLEOTIDE SEQUENCE [LARGE SCALE GENOMIC DNA]</scope>
    <source>
        <strain evidence="2 3">SB</strain>
    </source>
</reference>
<dbReference type="EMBL" id="JABCJJ010000027">
    <property type="protein sequence ID" value="NMR21241.1"/>
    <property type="molecule type" value="Genomic_DNA"/>
</dbReference>
<sequence>MSTWEIVDVPVPSSLDDDAAWGVRGTTALERSLAEATWGHHDLAYTALDTLVALQDQRYTQRIHLAAVSPERSRDVVGAAFVRLPTRGNTHTAEVDVLVHPEHVRTGLDDGLLRAAEDRVRGLGRTLVILSSEHRGEPPGDEPGVLVAPTGSGRIRRTDAGAELAARAGYALEQAERYSVLPLPVPTERLRALRDEALAVAAVGHEYRVRTWVDRVPDEWLDQLARLETRMSTDAPVAALDVGADPWDADRVRATDDQRTSSCRGALITVAEHVPTRTLAAFTVLEYPFADEEVVYQEDTLVLREHRGRRLGQLVKAVNLERLAEVRPHAVRVHTWNAEENSFMLRINVALGFAPAGVYGVWQKRLL</sequence>
<accession>A0A7Y0QHJ9</accession>
<evidence type="ECO:0000313" key="2">
    <source>
        <dbReference type="EMBL" id="NMR21241.1"/>
    </source>
</evidence>
<keyword evidence="3" id="KW-1185">Reference proteome</keyword>
<keyword evidence="2" id="KW-0808">Transferase</keyword>
<organism evidence="2 3">
    <name type="scientific">Cellulomonas fimi</name>
    <dbReference type="NCBI Taxonomy" id="1708"/>
    <lineage>
        <taxon>Bacteria</taxon>
        <taxon>Bacillati</taxon>
        <taxon>Actinomycetota</taxon>
        <taxon>Actinomycetes</taxon>
        <taxon>Micrococcales</taxon>
        <taxon>Cellulomonadaceae</taxon>
        <taxon>Cellulomonas</taxon>
    </lineage>
</organism>
<dbReference type="AlphaFoldDB" id="A0A7Y0QHJ9"/>
<name>A0A7Y0QHJ9_CELFI</name>
<dbReference type="InterPro" id="IPR016181">
    <property type="entry name" value="Acyl_CoA_acyltransferase"/>
</dbReference>
<protein>
    <submittedName>
        <fullName evidence="2">GNAT family N-acetyltransferase</fullName>
    </submittedName>
</protein>
<dbReference type="GO" id="GO:0016740">
    <property type="term" value="F:transferase activity"/>
    <property type="evidence" value="ECO:0007669"/>
    <property type="project" value="UniProtKB-KW"/>
</dbReference>
<proteinExistence type="predicted"/>
<dbReference type="Proteomes" id="UP000562124">
    <property type="component" value="Unassembled WGS sequence"/>
</dbReference>
<dbReference type="RefSeq" id="WP_169325612.1">
    <property type="nucleotide sequence ID" value="NZ_JABCJJ010000027.1"/>
</dbReference>
<comment type="caution">
    <text evidence="2">The sequence shown here is derived from an EMBL/GenBank/DDBJ whole genome shotgun (WGS) entry which is preliminary data.</text>
</comment>
<evidence type="ECO:0000256" key="1">
    <source>
        <dbReference type="SAM" id="MobiDB-lite"/>
    </source>
</evidence>
<dbReference type="Gene3D" id="3.40.630.30">
    <property type="match status" value="1"/>
</dbReference>
<evidence type="ECO:0000313" key="3">
    <source>
        <dbReference type="Proteomes" id="UP000562124"/>
    </source>
</evidence>
<dbReference type="SUPFAM" id="SSF55729">
    <property type="entry name" value="Acyl-CoA N-acyltransferases (Nat)"/>
    <property type="match status" value="2"/>
</dbReference>
<feature type="region of interest" description="Disordered" evidence="1">
    <location>
        <begin position="133"/>
        <end position="152"/>
    </location>
</feature>
<gene>
    <name evidence="2" type="ORF">HIR71_13630</name>
</gene>